<evidence type="ECO:0000313" key="1">
    <source>
        <dbReference type="EMBL" id="GAG10836.1"/>
    </source>
</evidence>
<accession>X0WDT4</accession>
<dbReference type="AlphaFoldDB" id="X0WDT4"/>
<sequence length="56" mass="6414">MPRETYRTEEIIARLRLGRLLRPRARATEATESPGLTIRDVPLCLLPRVPRVSSTQ</sequence>
<reference evidence="1" key="1">
    <citation type="journal article" date="2014" name="Front. Microbiol.">
        <title>High frequency of phylogenetically diverse reductive dehalogenase-homologous genes in deep subseafloor sedimentary metagenomes.</title>
        <authorList>
            <person name="Kawai M."/>
            <person name="Futagami T."/>
            <person name="Toyoda A."/>
            <person name="Takaki Y."/>
            <person name="Nishi S."/>
            <person name="Hori S."/>
            <person name="Arai W."/>
            <person name="Tsubouchi T."/>
            <person name="Morono Y."/>
            <person name="Uchiyama I."/>
            <person name="Ito T."/>
            <person name="Fujiyama A."/>
            <person name="Inagaki F."/>
            <person name="Takami H."/>
        </authorList>
    </citation>
    <scope>NUCLEOTIDE SEQUENCE</scope>
    <source>
        <strain evidence="1">Expedition CK06-06</strain>
    </source>
</reference>
<protein>
    <submittedName>
        <fullName evidence="1">Uncharacterized protein</fullName>
    </submittedName>
</protein>
<dbReference type="EMBL" id="BARS01028640">
    <property type="protein sequence ID" value="GAG10836.1"/>
    <property type="molecule type" value="Genomic_DNA"/>
</dbReference>
<name>X0WDT4_9ZZZZ</name>
<comment type="caution">
    <text evidence="1">The sequence shown here is derived from an EMBL/GenBank/DDBJ whole genome shotgun (WGS) entry which is preliminary data.</text>
</comment>
<organism evidence="1">
    <name type="scientific">marine sediment metagenome</name>
    <dbReference type="NCBI Taxonomy" id="412755"/>
    <lineage>
        <taxon>unclassified sequences</taxon>
        <taxon>metagenomes</taxon>
        <taxon>ecological metagenomes</taxon>
    </lineage>
</organism>
<gene>
    <name evidence="1" type="ORF">S01H1_44867</name>
</gene>
<proteinExistence type="predicted"/>